<feature type="domain" description="Intradiol ring-cleavage dioxygenases" evidence="2">
    <location>
        <begin position="141"/>
        <end position="222"/>
    </location>
</feature>
<evidence type="ECO:0000313" key="4">
    <source>
        <dbReference type="Proteomes" id="UP001303473"/>
    </source>
</evidence>
<organism evidence="3 4">
    <name type="scientific">Diplogelasinospora grovesii</name>
    <dbReference type="NCBI Taxonomy" id="303347"/>
    <lineage>
        <taxon>Eukaryota</taxon>
        <taxon>Fungi</taxon>
        <taxon>Dikarya</taxon>
        <taxon>Ascomycota</taxon>
        <taxon>Pezizomycotina</taxon>
        <taxon>Sordariomycetes</taxon>
        <taxon>Sordariomycetidae</taxon>
        <taxon>Sordariales</taxon>
        <taxon>Diplogelasinosporaceae</taxon>
        <taxon>Diplogelasinospora</taxon>
    </lineage>
</organism>
<evidence type="ECO:0000256" key="1">
    <source>
        <dbReference type="SAM" id="SignalP"/>
    </source>
</evidence>
<keyword evidence="3" id="KW-0560">Oxidoreductase</keyword>
<evidence type="ECO:0000259" key="2">
    <source>
        <dbReference type="Pfam" id="PF00775"/>
    </source>
</evidence>
<comment type="caution">
    <text evidence="3">The sequence shown here is derived from an EMBL/GenBank/DDBJ whole genome shotgun (WGS) entry which is preliminary data.</text>
</comment>
<dbReference type="AlphaFoldDB" id="A0AAN6N6E4"/>
<dbReference type="PANTHER" id="PTHR34315">
    <property type="match status" value="1"/>
</dbReference>
<dbReference type="InterPro" id="IPR015889">
    <property type="entry name" value="Intradiol_dOase_core"/>
</dbReference>
<dbReference type="SUPFAM" id="SSF49482">
    <property type="entry name" value="Aromatic compound dioxygenase"/>
    <property type="match status" value="1"/>
</dbReference>
<keyword evidence="4" id="KW-1185">Reference proteome</keyword>
<accession>A0AAN6N6E4</accession>
<sequence length="343" mass="38413">MTSCFATLILSLLAVATLPALAHGDLKQELADRAAFAQFNKMSLSHCADKMTADRIHEKAARRRVSLFQDIHKRRLEDRATNNPLDIDHSANNLGFSLKTPEPIILEEFSAVGRNGCVIAPESTEGPFYVEGEYVRPTLREDQTGVPLYIDLQVFDSSTCKPVTDIFVELWNCNATGVYGGIEFDWDPSNVRRTWLRGLQETKQDGSVSFSTIFPGHYEGRTSHVHVMTHVNATALPNGTVYDDMATHAGQFFFDQNLIDTIEALYPYNENKAPLLRNANDSFLLSEAYTSDPFFQWAWLDSEFKSVGLLAWIAFGINMTERREIHVAETLLARGAQPTGVVM</sequence>
<protein>
    <submittedName>
        <fullName evidence="3">Intradiol ring-cleavage dioxygenase</fullName>
    </submittedName>
</protein>
<dbReference type="InterPro" id="IPR000627">
    <property type="entry name" value="Intradiol_dOase_C"/>
</dbReference>
<keyword evidence="3" id="KW-0223">Dioxygenase</keyword>
<name>A0AAN6N6E4_9PEZI</name>
<dbReference type="CDD" id="cd03457">
    <property type="entry name" value="intradiol_dioxygenase_like"/>
    <property type="match status" value="1"/>
</dbReference>
<proteinExistence type="predicted"/>
<keyword evidence="1" id="KW-0732">Signal</keyword>
<dbReference type="EMBL" id="MU853802">
    <property type="protein sequence ID" value="KAK3940015.1"/>
    <property type="molecule type" value="Genomic_DNA"/>
</dbReference>
<dbReference type="Proteomes" id="UP001303473">
    <property type="component" value="Unassembled WGS sequence"/>
</dbReference>
<dbReference type="Gene3D" id="2.60.130.10">
    <property type="entry name" value="Aromatic compound dioxygenase"/>
    <property type="match status" value="1"/>
</dbReference>
<reference evidence="4" key="1">
    <citation type="journal article" date="2023" name="Mol. Phylogenet. Evol.">
        <title>Genome-scale phylogeny and comparative genomics of the fungal order Sordariales.</title>
        <authorList>
            <person name="Hensen N."/>
            <person name="Bonometti L."/>
            <person name="Westerberg I."/>
            <person name="Brannstrom I.O."/>
            <person name="Guillou S."/>
            <person name="Cros-Aarteil S."/>
            <person name="Calhoun S."/>
            <person name="Haridas S."/>
            <person name="Kuo A."/>
            <person name="Mondo S."/>
            <person name="Pangilinan J."/>
            <person name="Riley R."/>
            <person name="LaButti K."/>
            <person name="Andreopoulos B."/>
            <person name="Lipzen A."/>
            <person name="Chen C."/>
            <person name="Yan M."/>
            <person name="Daum C."/>
            <person name="Ng V."/>
            <person name="Clum A."/>
            <person name="Steindorff A."/>
            <person name="Ohm R.A."/>
            <person name="Martin F."/>
            <person name="Silar P."/>
            <person name="Natvig D.O."/>
            <person name="Lalanne C."/>
            <person name="Gautier V."/>
            <person name="Ament-Velasquez S.L."/>
            <person name="Kruys A."/>
            <person name="Hutchinson M.I."/>
            <person name="Powell A.J."/>
            <person name="Barry K."/>
            <person name="Miller A.N."/>
            <person name="Grigoriev I.V."/>
            <person name="Debuchy R."/>
            <person name="Gladieux P."/>
            <person name="Hiltunen Thoren M."/>
            <person name="Johannesson H."/>
        </authorList>
    </citation>
    <scope>NUCLEOTIDE SEQUENCE [LARGE SCALE GENOMIC DNA]</scope>
    <source>
        <strain evidence="4">CBS 340.73</strain>
    </source>
</reference>
<evidence type="ECO:0000313" key="3">
    <source>
        <dbReference type="EMBL" id="KAK3940015.1"/>
    </source>
</evidence>
<feature type="chain" id="PRO_5042876684" evidence="1">
    <location>
        <begin position="25"/>
        <end position="343"/>
    </location>
</feature>
<dbReference type="GO" id="GO:0016702">
    <property type="term" value="F:oxidoreductase activity, acting on single donors with incorporation of molecular oxygen, incorporation of two atoms of oxygen"/>
    <property type="evidence" value="ECO:0007669"/>
    <property type="project" value="InterPro"/>
</dbReference>
<feature type="signal peptide" evidence="1">
    <location>
        <begin position="1"/>
        <end position="24"/>
    </location>
</feature>
<gene>
    <name evidence="3" type="ORF">QBC46DRAFT_436328</name>
</gene>
<dbReference type="PANTHER" id="PTHR34315:SF1">
    <property type="entry name" value="INTRADIOL RING-CLEAVAGE DIOXYGENASES DOMAIN-CONTAINING PROTEIN-RELATED"/>
    <property type="match status" value="1"/>
</dbReference>
<dbReference type="GO" id="GO:0008199">
    <property type="term" value="F:ferric iron binding"/>
    <property type="evidence" value="ECO:0007669"/>
    <property type="project" value="InterPro"/>
</dbReference>
<dbReference type="Pfam" id="PF00775">
    <property type="entry name" value="Dioxygenase_C"/>
    <property type="match status" value="1"/>
</dbReference>